<dbReference type="EMBL" id="LODT01000028">
    <property type="protein sequence ID" value="KYQ92868.1"/>
    <property type="molecule type" value="Genomic_DNA"/>
</dbReference>
<dbReference type="AlphaFoldDB" id="A0A151ZFX3"/>
<name>A0A151ZFX3_TIELA</name>
<keyword evidence="1" id="KW-0479">Metal-binding</keyword>
<dbReference type="InterPro" id="IPR000315">
    <property type="entry name" value="Znf_B-box"/>
</dbReference>
<feature type="domain" description="B box-type" evidence="2">
    <location>
        <begin position="8"/>
        <end position="49"/>
    </location>
</feature>
<comment type="caution">
    <text evidence="3">The sequence shown here is derived from an EMBL/GenBank/DDBJ whole genome shotgun (WGS) entry which is preliminary data.</text>
</comment>
<dbReference type="InParanoid" id="A0A151ZFX3"/>
<organism evidence="3 4">
    <name type="scientific">Tieghemostelium lacteum</name>
    <name type="common">Slime mold</name>
    <name type="synonym">Dictyostelium lacteum</name>
    <dbReference type="NCBI Taxonomy" id="361077"/>
    <lineage>
        <taxon>Eukaryota</taxon>
        <taxon>Amoebozoa</taxon>
        <taxon>Evosea</taxon>
        <taxon>Eumycetozoa</taxon>
        <taxon>Dictyostelia</taxon>
        <taxon>Dictyosteliales</taxon>
        <taxon>Raperosteliaceae</taxon>
        <taxon>Tieghemostelium</taxon>
    </lineage>
</organism>
<reference evidence="3 4" key="1">
    <citation type="submission" date="2015-12" db="EMBL/GenBank/DDBJ databases">
        <title>Dictyostelia acquired genes for synthesis and detection of signals that induce cell-type specialization by lateral gene transfer from prokaryotes.</title>
        <authorList>
            <person name="Gloeckner G."/>
            <person name="Schaap P."/>
        </authorList>
    </citation>
    <scope>NUCLEOTIDE SEQUENCE [LARGE SCALE GENOMIC DNA]</scope>
    <source>
        <strain evidence="3 4">TK</strain>
    </source>
</reference>
<accession>A0A151ZFX3</accession>
<dbReference type="Gene3D" id="2.120.10.80">
    <property type="entry name" value="Kelch-type beta propeller"/>
    <property type="match status" value="1"/>
</dbReference>
<keyword evidence="4" id="KW-1185">Reference proteome</keyword>
<dbReference type="SUPFAM" id="SSF117281">
    <property type="entry name" value="Kelch motif"/>
    <property type="match status" value="1"/>
</dbReference>
<protein>
    <submittedName>
        <fullName evidence="3">RING zinc finger-containing protein</fullName>
    </submittedName>
</protein>
<proteinExistence type="predicted"/>
<dbReference type="InterPro" id="IPR052697">
    <property type="entry name" value="FNIP_repeat"/>
</dbReference>
<sequence>MSHVIEKCSAEKHLSLAEQYCKQCNQLVCKQCNSEHQHSLMNYYQVIQEIAQDSAGLNDKLNLWREDKKVHDELFKIQVQDKYDSQLELVSKHFRDLHDILHFKEVELKRELKSYQDENLELYTTIVSQLEHEIQSSTEFLHEFKDVSQVDHDPVSSNNNQQNSDEVKSQVLEKYYKFKKNTNGDDNCKNQDYQVVSLNESLIINVSNTIGTMELKKRFRNIINKNNNDTIIYRYSSKGVERININHDETTLIVGNEAVGQPPSNNNGYLYQNNSADGMLILFGSRKYYMLDTKEKNPVWVTGDWTTNREKTWYQPTIYDGKQYVYIVGGANNGDEANFKAGRDIYKFHVSTQTFESVGELPVTSRFHSLSIDGDFVYVFGQNNSKESYMNRIDRFNVNTGIVEPIYKATEAQIKGGFGVVTGCFDTQTKYCYCMGQQFTFFRYDPSDKSSKVLQPFPIAATDKRPLLHCKIHLDQPKGLIYFYYLQDSSSTTDSISVYNIKENQWTKISNVFQTKAGWLDYFSFSGL</sequence>
<evidence type="ECO:0000259" key="2">
    <source>
        <dbReference type="PROSITE" id="PS50119"/>
    </source>
</evidence>
<dbReference type="PANTHER" id="PTHR32031">
    <property type="entry name" value="FNIP REPEAT-CONTAINING PROTEIN-RELATED-RELATED"/>
    <property type="match status" value="1"/>
</dbReference>
<dbReference type="PROSITE" id="PS50119">
    <property type="entry name" value="ZF_BBOX"/>
    <property type="match status" value="1"/>
</dbReference>
<evidence type="ECO:0000313" key="4">
    <source>
        <dbReference type="Proteomes" id="UP000076078"/>
    </source>
</evidence>
<keyword evidence="1" id="KW-0862">Zinc</keyword>
<dbReference type="InterPro" id="IPR015915">
    <property type="entry name" value="Kelch-typ_b-propeller"/>
</dbReference>
<dbReference type="Proteomes" id="UP000076078">
    <property type="component" value="Unassembled WGS sequence"/>
</dbReference>
<keyword evidence="1" id="KW-0863">Zinc-finger</keyword>
<dbReference type="FunCoup" id="A0A151ZFX3">
    <property type="interactions" value="39"/>
</dbReference>
<evidence type="ECO:0000256" key="1">
    <source>
        <dbReference type="PROSITE-ProRule" id="PRU00024"/>
    </source>
</evidence>
<evidence type="ECO:0000313" key="3">
    <source>
        <dbReference type="EMBL" id="KYQ92868.1"/>
    </source>
</evidence>
<dbReference type="GO" id="GO:0008270">
    <property type="term" value="F:zinc ion binding"/>
    <property type="evidence" value="ECO:0007669"/>
    <property type="project" value="UniProtKB-KW"/>
</dbReference>
<gene>
    <name evidence="3" type="ORF">DLAC_05457</name>
</gene>